<feature type="compositionally biased region" description="Polar residues" evidence="2">
    <location>
        <begin position="486"/>
        <end position="496"/>
    </location>
</feature>
<feature type="compositionally biased region" description="Gly residues" evidence="2">
    <location>
        <begin position="1115"/>
        <end position="1128"/>
    </location>
</feature>
<dbReference type="Proteomes" id="UP000053664">
    <property type="component" value="Unassembled WGS sequence"/>
</dbReference>
<feature type="compositionally biased region" description="Acidic residues" evidence="2">
    <location>
        <begin position="1044"/>
        <end position="1054"/>
    </location>
</feature>
<feature type="compositionally biased region" description="Low complexity" evidence="2">
    <location>
        <begin position="1"/>
        <end position="10"/>
    </location>
</feature>
<dbReference type="InterPro" id="IPR029058">
    <property type="entry name" value="AB_hydrolase_fold"/>
</dbReference>
<feature type="compositionally biased region" description="Polar residues" evidence="2">
    <location>
        <begin position="1086"/>
        <end position="1095"/>
    </location>
</feature>
<evidence type="ECO:0000256" key="1">
    <source>
        <dbReference type="ARBA" id="ARBA00022801"/>
    </source>
</evidence>
<feature type="compositionally biased region" description="Low complexity" evidence="2">
    <location>
        <begin position="1163"/>
        <end position="1180"/>
    </location>
</feature>
<dbReference type="PANTHER" id="PTHR48081">
    <property type="entry name" value="AB HYDROLASE SUPERFAMILY PROTEIN C4A8.06C"/>
    <property type="match status" value="1"/>
</dbReference>
<feature type="compositionally biased region" description="Basic and acidic residues" evidence="2">
    <location>
        <begin position="1019"/>
        <end position="1039"/>
    </location>
</feature>
<evidence type="ECO:0000313" key="4">
    <source>
        <dbReference type="EMBL" id="EPQ27414.1"/>
    </source>
</evidence>
<feature type="region of interest" description="Disordered" evidence="2">
    <location>
        <begin position="1"/>
        <end position="255"/>
    </location>
</feature>
<dbReference type="Gene3D" id="3.40.50.1820">
    <property type="entry name" value="alpha/beta hydrolase"/>
    <property type="match status" value="1"/>
</dbReference>
<feature type="compositionally biased region" description="Basic and acidic residues" evidence="2">
    <location>
        <begin position="820"/>
        <end position="830"/>
    </location>
</feature>
<dbReference type="GO" id="GO:0016787">
    <property type="term" value="F:hydrolase activity"/>
    <property type="evidence" value="ECO:0007669"/>
    <property type="project" value="UniProtKB-KW"/>
</dbReference>
<feature type="compositionally biased region" description="Low complexity" evidence="2">
    <location>
        <begin position="72"/>
        <end position="96"/>
    </location>
</feature>
<feature type="compositionally biased region" description="Low complexity" evidence="2">
    <location>
        <begin position="118"/>
        <end position="130"/>
    </location>
</feature>
<dbReference type="SUPFAM" id="SSF53474">
    <property type="entry name" value="alpha/beta-Hydrolases"/>
    <property type="match status" value="1"/>
</dbReference>
<feature type="compositionally biased region" description="Basic and acidic residues" evidence="2">
    <location>
        <begin position="916"/>
        <end position="952"/>
    </location>
</feature>
<name>A0A061H4P1_9BASI</name>
<dbReference type="Pfam" id="PF07859">
    <property type="entry name" value="Abhydrolase_3"/>
    <property type="match status" value="1"/>
</dbReference>
<feature type="compositionally biased region" description="Basic residues" evidence="2">
    <location>
        <begin position="1071"/>
        <end position="1080"/>
    </location>
</feature>
<feature type="domain" description="Alpha/beta hydrolase fold-3" evidence="3">
    <location>
        <begin position="576"/>
        <end position="666"/>
    </location>
</feature>
<keyword evidence="1" id="KW-0378">Hydrolase</keyword>
<gene>
    <name evidence="4" type="ORF">PFL1_04952</name>
</gene>
<dbReference type="AlphaFoldDB" id="A0A061H4P1"/>
<dbReference type="HOGENOM" id="CLU_265744_0_0_1"/>
<feature type="compositionally biased region" description="Polar residues" evidence="2">
    <location>
        <begin position="22"/>
        <end position="34"/>
    </location>
</feature>
<dbReference type="InterPro" id="IPR050300">
    <property type="entry name" value="GDXG_lipolytic_enzyme"/>
</dbReference>
<feature type="compositionally biased region" description="Acidic residues" evidence="2">
    <location>
        <begin position="1102"/>
        <end position="1111"/>
    </location>
</feature>
<dbReference type="GeneID" id="19319052"/>
<dbReference type="InterPro" id="IPR013094">
    <property type="entry name" value="AB_hydrolase_3"/>
</dbReference>
<feature type="compositionally biased region" description="Low complexity" evidence="2">
    <location>
        <begin position="801"/>
        <end position="819"/>
    </location>
</feature>
<feature type="compositionally biased region" description="Basic and acidic residues" evidence="2">
    <location>
        <begin position="892"/>
        <end position="906"/>
    </location>
</feature>
<feature type="region of interest" description="Disordered" evidence="2">
    <location>
        <begin position="769"/>
        <end position="1153"/>
    </location>
</feature>
<dbReference type="EMBL" id="KE361639">
    <property type="protein sequence ID" value="EPQ27414.1"/>
    <property type="molecule type" value="Genomic_DNA"/>
</dbReference>
<evidence type="ECO:0000259" key="3">
    <source>
        <dbReference type="Pfam" id="PF07859"/>
    </source>
</evidence>
<feature type="compositionally biased region" description="Basic and acidic residues" evidence="2">
    <location>
        <begin position="210"/>
        <end position="231"/>
    </location>
</feature>
<evidence type="ECO:0000256" key="2">
    <source>
        <dbReference type="SAM" id="MobiDB-lite"/>
    </source>
</evidence>
<dbReference type="OrthoDB" id="2152029at2759"/>
<evidence type="ECO:0000313" key="5">
    <source>
        <dbReference type="Proteomes" id="UP000053664"/>
    </source>
</evidence>
<accession>A0A061H4P1</accession>
<feature type="region of interest" description="Disordered" evidence="2">
    <location>
        <begin position="483"/>
        <end position="564"/>
    </location>
</feature>
<feature type="compositionally biased region" description="Basic residues" evidence="2">
    <location>
        <begin position="142"/>
        <end position="152"/>
    </location>
</feature>
<dbReference type="KEGG" id="pfp:PFL1_04952"/>
<protein>
    <recommendedName>
        <fullName evidence="3">Alpha/beta hydrolase fold-3 domain-containing protein</fullName>
    </recommendedName>
</protein>
<dbReference type="PANTHER" id="PTHR48081:SF26">
    <property type="entry name" value="ALPHA_BETA HYDROLASE FOLD-3 DOMAIN-CONTAINING PROTEIN"/>
    <property type="match status" value="1"/>
</dbReference>
<dbReference type="eggNOG" id="ENOG502S9ZP">
    <property type="taxonomic scope" value="Eukaryota"/>
</dbReference>
<feature type="compositionally biased region" description="Basic and acidic residues" evidence="2">
    <location>
        <begin position="960"/>
        <end position="984"/>
    </location>
</feature>
<feature type="compositionally biased region" description="Basic and acidic residues" evidence="2">
    <location>
        <begin position="132"/>
        <end position="141"/>
    </location>
</feature>
<feature type="compositionally biased region" description="Basic and acidic residues" evidence="2">
    <location>
        <begin position="176"/>
        <end position="191"/>
    </location>
</feature>
<feature type="region of interest" description="Disordered" evidence="2">
    <location>
        <begin position="1161"/>
        <end position="1180"/>
    </location>
</feature>
<reference evidence="4 5" key="1">
    <citation type="journal article" date="2013" name="Plant Cell">
        <title>The transition from a phytopathogenic smut ancestor to an anamorphic biocontrol agent deciphered by comparative whole-genome analysis.</title>
        <authorList>
            <person name="Lefebvre F."/>
            <person name="Joly D.L."/>
            <person name="Labbe C."/>
            <person name="Teichmann B."/>
            <person name="Linning R."/>
            <person name="Belzile F."/>
            <person name="Bakkeren G."/>
            <person name="Belanger R.R."/>
        </authorList>
    </citation>
    <scope>NUCLEOTIDE SEQUENCE [LARGE SCALE GENOMIC DNA]</scope>
    <source>
        <strain evidence="4 5">PF-1</strain>
    </source>
</reference>
<organism evidence="4 5">
    <name type="scientific">Pseudozyma flocculosa PF-1</name>
    <dbReference type="NCBI Taxonomy" id="1277687"/>
    <lineage>
        <taxon>Eukaryota</taxon>
        <taxon>Fungi</taxon>
        <taxon>Dikarya</taxon>
        <taxon>Basidiomycota</taxon>
        <taxon>Ustilaginomycotina</taxon>
        <taxon>Ustilaginomycetes</taxon>
        <taxon>Ustilaginales</taxon>
        <taxon>Ustilaginaceae</taxon>
        <taxon>Pseudozyma</taxon>
    </lineage>
</organism>
<dbReference type="RefSeq" id="XP_007880673.1">
    <property type="nucleotide sequence ID" value="XM_007882482.1"/>
</dbReference>
<sequence length="1251" mass="135417">MAPSSTSTETESPRTRPREALQASSAFKSYSAANGNVAPAPKREKGVFTSTSRTAALASDSDDDSVLGEVPGSSSGSSGDEAASRAAQSGQSSSSNKSRKAGKSSTSSKMTRLSKLFSPSSRPSSPSSTPQDKGKGKERSRPKTAVHAGRKLRATEIGPATGNVALDSDEEEYPSEDERRASVENMRELKEKQRRNVQSMDEAQVAGLQKAKEAPEKLDRMASQEADDRGRARTKAASEDTPSEQRARDLSPGAKRNSLLASKLPNLQLPEAITQKLTLPQFQIPIKDFPLQGSGKDSEFDQAHPVWAKQPYKYLYYAYFGLSVGLYHLPAWSLTSAVKSKRGRKDWSWKRATMVKLFRHGTKLTFRTHTNLGRDLTKEVPHSKTVKSKFVWVDELADEYISGELERAMKIQKIKALRTCGFWYGESGDGGVGQKAAPGEKVMFHLHGGAYWIGTAHESDVTAAVNTQALRYMHEIYESQKFADMSPTSSRNSTRSGDVRGEGGASGNGNGTASRSDLGSTIDAATGAERPASSSASSSSSSSSSSASKAAKAGPKVSTTDYTDPSAKAGRLLRTFSLDYRLCVPGKPQAGSYPAALLDALAGYRYLIEDLGFHPEDVIVAGDSAGGNLGIALCRYLRDEKVMPMPGSLLLMSPWADCSRSHSGPTGAPNLMSTAHRNIKSDIISPCLAFRNTAVSAFLGELPARETYRNPYLSSISLQLPPHKGGKGPFWGFEGFPKRIYITTGSAEISYDQHLTLAHRMAAGTKHGAPIYTGDKLSKGQDPAKLAGRYDYPRPKGLKISLSSATTPGSTPGSETTPAEQEHENEERAAASELFSDNDKDSDGQPEASIEELVSSAGEIVMRTRSKDGVSPSVNHRTDSDQVKMGAMRPVDSSRTDAATSEKVDETMLPSQRQQQMEEKELKQDLREADALPSHRREGEAPRPRGEQRELEDANAAQREAIDVELARDEDRQTEEMAKVRRGQEGYSLAAPAGRMTEEATKKRKGSRGQAGAGSAGAQERRPDSGTCAQHDEADDVIKAQDFIGDDNDDDDDAGSSSMSSQRATDGEGKQRRHRLKNKLFRREPSNTVPTTPQIRISPPESEADAVDDDEGRTGRSGDGAGGGGGGSYFDLGRRRTNFPAPPSGPRRRAYSEVSPLTPWMQASPSASASSSHLDSLSNNGSTWSVASGATATSSYHPEHDDRAQPHHELEERVVILDEVKDAIHDYLLFSWFEPERSSTWRRIAKWIHEA</sequence>
<proteinExistence type="predicted"/>
<feature type="compositionally biased region" description="Low complexity" evidence="2">
    <location>
        <begin position="49"/>
        <end position="59"/>
    </location>
</feature>
<feature type="compositionally biased region" description="Low complexity" evidence="2">
    <location>
        <begin position="532"/>
        <end position="553"/>
    </location>
</feature>